<dbReference type="EMBL" id="CABM01000024">
    <property type="protein sequence ID" value="CBH96376.1"/>
    <property type="molecule type" value="Genomic_DNA"/>
</dbReference>
<gene>
    <name evidence="2" type="ORF">CARN2_2317</name>
</gene>
<feature type="domain" description="Type ISP restriction-modification enzyme LLaBIII C-terminal specificity" evidence="1">
    <location>
        <begin position="2"/>
        <end position="127"/>
    </location>
</feature>
<dbReference type="InterPro" id="IPR041635">
    <property type="entry name" value="Type_ISP_LLaBIII_C"/>
</dbReference>
<evidence type="ECO:0000313" key="2">
    <source>
        <dbReference type="EMBL" id="CBH96376.1"/>
    </source>
</evidence>
<dbReference type="AlphaFoldDB" id="E6PN74"/>
<proteinExistence type="predicted"/>
<evidence type="ECO:0000259" key="1">
    <source>
        <dbReference type="Pfam" id="PF18135"/>
    </source>
</evidence>
<organism evidence="2">
    <name type="scientific">mine drainage metagenome</name>
    <dbReference type="NCBI Taxonomy" id="410659"/>
    <lineage>
        <taxon>unclassified sequences</taxon>
        <taxon>metagenomes</taxon>
        <taxon>ecological metagenomes</taxon>
    </lineage>
</organism>
<comment type="caution">
    <text evidence="2">The sequence shown here is derived from an EMBL/GenBank/DDBJ whole genome shotgun (WGS) entry which is preliminary data.</text>
</comment>
<name>E6PN74_9ZZZZ</name>
<accession>E6PN74</accession>
<protein>
    <recommendedName>
        <fullName evidence="1">Type ISP restriction-modification enzyme LLaBIII C-terminal specificity domain-containing protein</fullName>
    </recommendedName>
</protein>
<reference evidence="2" key="1">
    <citation type="submission" date="2009-10" db="EMBL/GenBank/DDBJ databases">
        <title>Diversity of trophic interactions inside an arsenic-rich microbial ecosystem.</title>
        <authorList>
            <person name="Bertin P.N."/>
            <person name="Heinrich-Salmeron A."/>
            <person name="Pelletier E."/>
            <person name="Goulhen-Chollet F."/>
            <person name="Arsene-Ploetze F."/>
            <person name="Gallien S."/>
            <person name="Calteau A."/>
            <person name="Vallenet D."/>
            <person name="Casiot C."/>
            <person name="Chane-Woon-Ming B."/>
            <person name="Giloteaux L."/>
            <person name="Barakat M."/>
            <person name="Bonnefoy V."/>
            <person name="Bruneel O."/>
            <person name="Chandler M."/>
            <person name="Cleiss J."/>
            <person name="Duran R."/>
            <person name="Elbaz-Poulichet F."/>
            <person name="Fonknechten N."/>
            <person name="Lauga B."/>
            <person name="Mornico D."/>
            <person name="Ortet P."/>
            <person name="Schaeffer C."/>
            <person name="Siguier P."/>
            <person name="Alexander Thil Smith A."/>
            <person name="Van Dorsselaer A."/>
            <person name="Weissenbach J."/>
            <person name="Medigue C."/>
            <person name="Le Paslier D."/>
        </authorList>
    </citation>
    <scope>NUCLEOTIDE SEQUENCE</scope>
</reference>
<sequence length="191" mass="21055">MLHDPVYRDQYAQNLKREFPRIPFYADFWQWADWGAQLMALHIGFESVAPWPLQRIDQPDTKARAAGQAPKALLRAEPQSGGDTGSITLDTETTPRGIPAQAWDYTLGNHSALDWVLDQHKEKSPKTPPSAPSSTPIDFPKFVTVRTPPHPNPPHAWGGGASSPTAWGRLGGGSFVRRFASVAHSGNLNIR</sequence>
<dbReference type="Pfam" id="PF18135">
    <property type="entry name" value="Type_ISP_C"/>
    <property type="match status" value="1"/>
</dbReference>